<comment type="subcellular location">
    <subcellularLocation>
        <location evidence="1">Nucleus</location>
    </subcellularLocation>
</comment>
<keyword evidence="2" id="KW-0539">Nucleus</keyword>
<dbReference type="GO" id="GO:0003682">
    <property type="term" value="F:chromatin binding"/>
    <property type="evidence" value="ECO:0000318"/>
    <property type="project" value="GO_Central"/>
</dbReference>
<feature type="region of interest" description="Disordered" evidence="3">
    <location>
        <begin position="412"/>
        <end position="434"/>
    </location>
</feature>
<evidence type="ECO:0000259" key="5">
    <source>
        <dbReference type="Pfam" id="PF04825"/>
    </source>
</evidence>
<dbReference type="GO" id="GO:0008278">
    <property type="term" value="C:cohesin complex"/>
    <property type="evidence" value="ECO:0000318"/>
    <property type="project" value="GO_Central"/>
</dbReference>
<evidence type="ECO:0000256" key="2">
    <source>
        <dbReference type="ARBA" id="ARBA00023242"/>
    </source>
</evidence>
<keyword evidence="4" id="KW-0812">Transmembrane</keyword>
<dbReference type="PANTHER" id="PTHR12585:SF55">
    <property type="entry name" value="SISTER CHROMATID COHESION 1 PROTEIN 3"/>
    <property type="match status" value="1"/>
</dbReference>
<dbReference type="InterPro" id="IPR039781">
    <property type="entry name" value="Rad21/Rec8-like"/>
</dbReference>
<dbReference type="STRING" id="13333.U5D6P6"/>
<reference evidence="7" key="1">
    <citation type="journal article" date="2013" name="Science">
        <title>The Amborella genome and the evolution of flowering plants.</title>
        <authorList>
            <consortium name="Amborella Genome Project"/>
        </authorList>
    </citation>
    <scope>NUCLEOTIDE SEQUENCE [LARGE SCALE GENOMIC DNA]</scope>
</reference>
<dbReference type="EMBL" id="KI392290">
    <property type="protein sequence ID" value="ERN17925.1"/>
    <property type="molecule type" value="Genomic_DNA"/>
</dbReference>
<evidence type="ECO:0000256" key="1">
    <source>
        <dbReference type="ARBA" id="ARBA00004123"/>
    </source>
</evidence>
<keyword evidence="4" id="KW-1133">Transmembrane helix</keyword>
<dbReference type="Pfam" id="PF04825">
    <property type="entry name" value="Rad21_Rec8_N"/>
    <property type="match status" value="1"/>
</dbReference>
<evidence type="ECO:0000313" key="6">
    <source>
        <dbReference type="EMBL" id="ERN17925.1"/>
    </source>
</evidence>
<dbReference type="Gramene" id="ERN17925">
    <property type="protein sequence ID" value="ERN17925"/>
    <property type="gene ID" value="AMTR_s00046p00010710"/>
</dbReference>
<evidence type="ECO:0000313" key="7">
    <source>
        <dbReference type="Proteomes" id="UP000017836"/>
    </source>
</evidence>
<dbReference type="HOGENOM" id="CLU_018792_0_0_1"/>
<dbReference type="GO" id="GO:1990414">
    <property type="term" value="P:replication-born double-strand break repair via sister chromatid exchange"/>
    <property type="evidence" value="ECO:0000318"/>
    <property type="project" value="GO_Central"/>
</dbReference>
<dbReference type="InterPro" id="IPR006910">
    <property type="entry name" value="Rad21_Rec8_N"/>
</dbReference>
<evidence type="ECO:0000256" key="3">
    <source>
        <dbReference type="SAM" id="MobiDB-lite"/>
    </source>
</evidence>
<keyword evidence="4" id="KW-0472">Membrane</keyword>
<dbReference type="Proteomes" id="UP000017836">
    <property type="component" value="Unassembled WGS sequence"/>
</dbReference>
<dbReference type="GO" id="GO:0005634">
    <property type="term" value="C:nucleus"/>
    <property type="evidence" value="ECO:0007669"/>
    <property type="project" value="UniProtKB-SubCell"/>
</dbReference>
<dbReference type="eggNOG" id="KOG1213">
    <property type="taxonomic scope" value="Eukaryota"/>
</dbReference>
<proteinExistence type="predicted"/>
<dbReference type="CDD" id="cd21793">
    <property type="entry name" value="Rad21_Rec8_M_AtSYN1-like"/>
    <property type="match status" value="1"/>
</dbReference>
<accession>U5D6P6</accession>
<evidence type="ECO:0000256" key="4">
    <source>
        <dbReference type="SAM" id="Phobius"/>
    </source>
</evidence>
<feature type="domain" description="Rad21/Rec8-like protein N-terminal" evidence="5">
    <location>
        <begin position="1"/>
        <end position="99"/>
    </location>
</feature>
<feature type="transmembrane region" description="Helical" evidence="4">
    <location>
        <begin position="635"/>
        <end position="661"/>
    </location>
</feature>
<sequence length="808" mass="90210">MFYSHYILARKGPLGAVWMAAHLQHKLRKSQVAETNISSSVDSIMLSEVPIALRLSGHLLLGVVRIYSKKVDYLYHDCNEALSKLRSTIASIHVDLPAYASCAAFSSVTLPNTFQLDALDMDYHTAEAPDNHLKPHDQITISDQVPGEGSPYTKFFVNEDFRGMSSQFGFQDFGMTIIEEDVLRPSINTSVGMAGIDPQQSLEDTNNRILEDQFFHETPELQRDVVQPLPSNPVMNDLAGFSVPQNKHVDHVIDEAYVPDIVEAPVLEAGLFHPGSGLATFSGAKIRTPEILPSPPSGAKIPTPEILPSAPSEGTIKMASSPPVQNINRRSRKRKQFDEVIVLSNEDMKMQLQDASKLVRKRKKCPVSILDVREAYKSSHMDQIFLEPSIPDLCMPLQEAFKKVLLAPKVAGPSVEDPQGPKRVQSPDGPSSIPNEEIEEAFVEDRQEITRAPSPAGRSTRAVPNEETRQVPIEDPQEGIRAPSCAHTPSTPSEEIDSFPQLPYPFPRIGDSTYEIPHTVGSTLPSGMTLETENMEWEPPSADLLEASAADQEEQLRVIETPEDLSFLKADAGQSEGPREDGVHTWSVRTRAVAQYLQKAFQSESSKRPLRNLSLNRIIEGRTRNECAKLFFETLLLHFALITFLNIVFLLGNVCCLDIFIHFGQITYHQVPETSCYVLLLLLESVPQFLKFRSKLLNFKIKCFLQLREFIMEPNSLFSEKRKGKKTLNLPLMSDGDLEVEGLRLLEALSIPHVKLWQGKPSGWIAWLFGGVTWPTTEQFYALMGLEGLMGLEVDDVGKITVKYFTDL</sequence>
<dbReference type="OMA" id="MDDIERP"/>
<dbReference type="AlphaFoldDB" id="U5D6P6"/>
<dbReference type="PANTHER" id="PTHR12585">
    <property type="entry name" value="SCC1 / RAD21 FAMILY MEMBER"/>
    <property type="match status" value="1"/>
</dbReference>
<feature type="region of interest" description="Disordered" evidence="3">
    <location>
        <begin position="447"/>
        <end position="500"/>
    </location>
</feature>
<organism evidence="6 7">
    <name type="scientific">Amborella trichopoda</name>
    <dbReference type="NCBI Taxonomy" id="13333"/>
    <lineage>
        <taxon>Eukaryota</taxon>
        <taxon>Viridiplantae</taxon>
        <taxon>Streptophyta</taxon>
        <taxon>Embryophyta</taxon>
        <taxon>Tracheophyta</taxon>
        <taxon>Spermatophyta</taxon>
        <taxon>Magnoliopsida</taxon>
        <taxon>Amborellales</taxon>
        <taxon>Amborellaceae</taxon>
        <taxon>Amborella</taxon>
    </lineage>
</organism>
<keyword evidence="7" id="KW-1185">Reference proteome</keyword>
<protein>
    <recommendedName>
        <fullName evidence="5">Rad21/Rec8-like protein N-terminal domain-containing protein</fullName>
    </recommendedName>
</protein>
<dbReference type="GO" id="GO:0007062">
    <property type="term" value="P:sister chromatid cohesion"/>
    <property type="evidence" value="ECO:0000318"/>
    <property type="project" value="GO_Central"/>
</dbReference>
<name>U5D6P6_AMBTC</name>
<gene>
    <name evidence="6" type="ORF">AMTR_s00046p00010710</name>
</gene>